<evidence type="ECO:0000256" key="5">
    <source>
        <dbReference type="ARBA" id="ARBA00023002"/>
    </source>
</evidence>
<evidence type="ECO:0000256" key="2">
    <source>
        <dbReference type="ARBA" id="ARBA00009347"/>
    </source>
</evidence>
<dbReference type="InterPro" id="IPR009075">
    <property type="entry name" value="AcylCo_DH/oxidase_C"/>
</dbReference>
<keyword evidence="3" id="KW-0285">Flavoprotein</keyword>
<dbReference type="FunFam" id="1.20.140.10:FF:000011">
    <property type="entry name" value="Medium-chain specific acyl-CoA dehydrogenase, mitochondrial"/>
    <property type="match status" value="1"/>
</dbReference>
<dbReference type="Gene3D" id="1.20.140.10">
    <property type="entry name" value="Butyryl-CoA Dehydrogenase, subunit A, domain 3"/>
    <property type="match status" value="1"/>
</dbReference>
<protein>
    <submittedName>
        <fullName evidence="8">Acyl-CoA dehydrogenase family protein</fullName>
    </submittedName>
</protein>
<dbReference type="PANTHER" id="PTHR43884:SF12">
    <property type="entry name" value="ISOVALERYL-COA DEHYDROGENASE, MITOCHONDRIAL-RELATED"/>
    <property type="match status" value="1"/>
</dbReference>
<reference evidence="8" key="1">
    <citation type="submission" date="2021-02" db="EMBL/GenBank/DDBJ databases">
        <title>Genome-Resolved Metagenomics of a Microbial Community Performing Photosynthetic Biological Nutrient Removal.</title>
        <authorList>
            <person name="Mcdaniel E.A."/>
        </authorList>
    </citation>
    <scope>NUCLEOTIDE SEQUENCE</scope>
    <source>
        <strain evidence="8">UWPOB_OBS1</strain>
    </source>
</reference>
<organism evidence="8 9">
    <name type="scientific">Candidatus Obscuribacter phosphatis</name>
    <dbReference type="NCBI Taxonomy" id="1906157"/>
    <lineage>
        <taxon>Bacteria</taxon>
        <taxon>Bacillati</taxon>
        <taxon>Candidatus Melainabacteria</taxon>
        <taxon>Candidatus Obscuribacterales</taxon>
        <taxon>Candidatus Obscuribacteraceae</taxon>
        <taxon>Candidatus Obscuribacter</taxon>
    </lineage>
</organism>
<dbReference type="PANTHER" id="PTHR43884">
    <property type="entry name" value="ACYL-COA DEHYDROGENASE"/>
    <property type="match status" value="1"/>
</dbReference>
<evidence type="ECO:0000313" key="8">
    <source>
        <dbReference type="EMBL" id="MBN8659346.1"/>
    </source>
</evidence>
<proteinExistence type="inferred from homology"/>
<gene>
    <name evidence="8" type="ORF">J0M35_03210</name>
</gene>
<comment type="cofactor">
    <cofactor evidence="1">
        <name>FAD</name>
        <dbReference type="ChEBI" id="CHEBI:57692"/>
    </cofactor>
</comment>
<dbReference type="Gene3D" id="1.10.540.10">
    <property type="entry name" value="Acyl-CoA dehydrogenase/oxidase, N-terminal domain"/>
    <property type="match status" value="1"/>
</dbReference>
<evidence type="ECO:0000259" key="7">
    <source>
        <dbReference type="Pfam" id="PF02771"/>
    </source>
</evidence>
<dbReference type="InterPro" id="IPR046373">
    <property type="entry name" value="Acyl-CoA_Oxase/DH_mid-dom_sf"/>
</dbReference>
<evidence type="ECO:0000259" key="6">
    <source>
        <dbReference type="Pfam" id="PF00441"/>
    </source>
</evidence>
<evidence type="ECO:0000256" key="3">
    <source>
        <dbReference type="ARBA" id="ARBA00022630"/>
    </source>
</evidence>
<evidence type="ECO:0000256" key="1">
    <source>
        <dbReference type="ARBA" id="ARBA00001974"/>
    </source>
</evidence>
<dbReference type="PIRSF" id="PIRSF016578">
    <property type="entry name" value="HsaA"/>
    <property type="match status" value="1"/>
</dbReference>
<dbReference type="InterPro" id="IPR006089">
    <property type="entry name" value="Acyl-CoA_DH_CS"/>
</dbReference>
<dbReference type="SUPFAM" id="SSF47203">
    <property type="entry name" value="Acyl-CoA dehydrogenase C-terminal domain-like"/>
    <property type="match status" value="1"/>
</dbReference>
<dbReference type="SUPFAM" id="SSF56645">
    <property type="entry name" value="Acyl-CoA dehydrogenase NM domain-like"/>
    <property type="match status" value="1"/>
</dbReference>
<name>A0A8J7TKV8_9BACT</name>
<dbReference type="AlphaFoldDB" id="A0A8J7TKV8"/>
<dbReference type="GO" id="GO:0003995">
    <property type="term" value="F:acyl-CoA dehydrogenase activity"/>
    <property type="evidence" value="ECO:0007669"/>
    <property type="project" value="InterPro"/>
</dbReference>
<dbReference type="InterPro" id="IPR036250">
    <property type="entry name" value="AcylCo_DH-like_C"/>
</dbReference>
<sequence>MLCHKLSPEILEYQKLARDFAERNLREAGGEHKESQHYPEELVAAAWEAGLLNMALPESCGGLGLGCLETTVIAEELAWGEAGLAGLLAASEAAQRYVLEGGTEEQKKALLSPLMDSPQLCGYAMEGESGLSGGKVFYRKDGDEYFLSGKHGAVMNGGVPGAAWYIFKAYEDRRESNDATGSSGGLYFVVPAGEDGLEFAPPLEMLGRKSQFIAPARLEEVMVDKANVLGTPGQCEKIFAASLVKNFPLIAASMVGIARAALEHALTYSKERHTFGAPISSFQGISFMLADMAKDIEAARLLVYQAAQLADQGLGQLCIAEAVCAKAFAQDMVMRVTTDAVQVYGGYGFSKEYPVEKLMRDAKVSQLLDGTSELLKVNLGRQMVTAL</sequence>
<comment type="caution">
    <text evidence="8">The sequence shown here is derived from an EMBL/GenBank/DDBJ whole genome shotgun (WGS) entry which is preliminary data.</text>
</comment>
<accession>A0A8J7TKV8</accession>
<keyword evidence="4" id="KW-0274">FAD</keyword>
<dbReference type="Pfam" id="PF00441">
    <property type="entry name" value="Acyl-CoA_dh_1"/>
    <property type="match status" value="1"/>
</dbReference>
<comment type="similarity">
    <text evidence="2">Belongs to the acyl-CoA dehydrogenase family.</text>
</comment>
<dbReference type="Proteomes" id="UP000664277">
    <property type="component" value="Unassembled WGS sequence"/>
</dbReference>
<keyword evidence="5" id="KW-0560">Oxidoreductase</keyword>
<dbReference type="Pfam" id="PF02771">
    <property type="entry name" value="Acyl-CoA_dh_N"/>
    <property type="match status" value="1"/>
</dbReference>
<feature type="domain" description="Acyl-CoA dehydrogenase/oxidase C-terminal" evidence="6">
    <location>
        <begin position="249"/>
        <end position="383"/>
    </location>
</feature>
<evidence type="ECO:0000256" key="4">
    <source>
        <dbReference type="ARBA" id="ARBA00022827"/>
    </source>
</evidence>
<dbReference type="PROSITE" id="PS00073">
    <property type="entry name" value="ACYL_COA_DH_2"/>
    <property type="match status" value="1"/>
</dbReference>
<dbReference type="EMBL" id="JAFLCK010000003">
    <property type="protein sequence ID" value="MBN8659346.1"/>
    <property type="molecule type" value="Genomic_DNA"/>
</dbReference>
<dbReference type="Gene3D" id="2.40.110.10">
    <property type="entry name" value="Butyryl-CoA Dehydrogenase, subunit A, domain 2"/>
    <property type="match status" value="1"/>
</dbReference>
<dbReference type="InterPro" id="IPR037069">
    <property type="entry name" value="AcylCoA_DH/ox_N_sf"/>
</dbReference>
<dbReference type="InterPro" id="IPR013786">
    <property type="entry name" value="AcylCoA_DH/ox_N"/>
</dbReference>
<feature type="domain" description="Acyl-CoA dehydrogenase/oxidase N-terminal" evidence="7">
    <location>
        <begin position="8"/>
        <end position="115"/>
    </location>
</feature>
<dbReference type="GO" id="GO:0050660">
    <property type="term" value="F:flavin adenine dinucleotide binding"/>
    <property type="evidence" value="ECO:0007669"/>
    <property type="project" value="InterPro"/>
</dbReference>
<dbReference type="InterPro" id="IPR009100">
    <property type="entry name" value="AcylCoA_DH/oxidase_NM_dom_sf"/>
</dbReference>
<evidence type="ECO:0000313" key="9">
    <source>
        <dbReference type="Proteomes" id="UP000664277"/>
    </source>
</evidence>